<keyword evidence="3" id="KW-1185">Reference proteome</keyword>
<protein>
    <submittedName>
        <fullName evidence="2">Uncharacterized protein</fullName>
    </submittedName>
</protein>
<proteinExistence type="predicted"/>
<evidence type="ECO:0000256" key="1">
    <source>
        <dbReference type="SAM" id="SignalP"/>
    </source>
</evidence>
<dbReference type="EMBL" id="CP030104">
    <property type="protein sequence ID" value="AWX43226.1"/>
    <property type="molecule type" value="Genomic_DNA"/>
</dbReference>
<organism evidence="2 3">
    <name type="scientific">Flagellimonas maritima</name>
    <dbReference type="NCBI Taxonomy" id="1383885"/>
    <lineage>
        <taxon>Bacteria</taxon>
        <taxon>Pseudomonadati</taxon>
        <taxon>Bacteroidota</taxon>
        <taxon>Flavobacteriia</taxon>
        <taxon>Flavobacteriales</taxon>
        <taxon>Flavobacteriaceae</taxon>
        <taxon>Flagellimonas</taxon>
    </lineage>
</organism>
<evidence type="ECO:0000313" key="2">
    <source>
        <dbReference type="EMBL" id="AWX43226.1"/>
    </source>
</evidence>
<feature type="signal peptide" evidence="1">
    <location>
        <begin position="1"/>
        <end position="22"/>
    </location>
</feature>
<name>A0A2Z4LN72_9FLAO</name>
<keyword evidence="1" id="KW-0732">Signal</keyword>
<gene>
    <name evidence="2" type="ORF">HME9304_00213</name>
</gene>
<dbReference type="Proteomes" id="UP000248536">
    <property type="component" value="Chromosome"/>
</dbReference>
<dbReference type="RefSeq" id="WP_239023362.1">
    <property type="nucleotide sequence ID" value="NZ_CP030104.1"/>
</dbReference>
<sequence>MKIFSYTGLLLLLVLSFNDAIAQQQNERPNIILIITDDQQTGLLGVEGHSHQKLEIYSIYGGGHSSGIVQS</sequence>
<dbReference type="AlphaFoldDB" id="A0A2Z4LN72"/>
<reference evidence="2 3" key="1">
    <citation type="submission" date="2018-06" db="EMBL/GenBank/DDBJ databases">
        <title>Spongiibacterium sp. HME9304 Genome sequencing and assembly.</title>
        <authorList>
            <person name="Kang H."/>
            <person name="Kim H."/>
            <person name="Joh K."/>
        </authorList>
    </citation>
    <scope>NUCLEOTIDE SEQUENCE [LARGE SCALE GENOMIC DNA]</scope>
    <source>
        <strain evidence="2 3">HME9304</strain>
    </source>
</reference>
<feature type="chain" id="PRO_5016439914" evidence="1">
    <location>
        <begin position="23"/>
        <end position="71"/>
    </location>
</feature>
<evidence type="ECO:0000313" key="3">
    <source>
        <dbReference type="Proteomes" id="UP000248536"/>
    </source>
</evidence>
<dbReference type="KEGG" id="spon:HME9304_00213"/>
<accession>A0A2Z4LN72</accession>